<organism evidence="2 3">
    <name type="scientific">Crossiella cryophila</name>
    <dbReference type="NCBI Taxonomy" id="43355"/>
    <lineage>
        <taxon>Bacteria</taxon>
        <taxon>Bacillati</taxon>
        <taxon>Actinomycetota</taxon>
        <taxon>Actinomycetes</taxon>
        <taxon>Pseudonocardiales</taxon>
        <taxon>Pseudonocardiaceae</taxon>
        <taxon>Crossiella</taxon>
    </lineage>
</organism>
<feature type="region of interest" description="Disordered" evidence="1">
    <location>
        <begin position="218"/>
        <end position="299"/>
    </location>
</feature>
<name>A0A7W7FRZ4_9PSEU</name>
<feature type="compositionally biased region" description="Basic and acidic residues" evidence="1">
    <location>
        <begin position="287"/>
        <end position="299"/>
    </location>
</feature>
<comment type="caution">
    <text evidence="2">The sequence shown here is derived from an EMBL/GenBank/DDBJ whole genome shotgun (WGS) entry which is preliminary data.</text>
</comment>
<feature type="region of interest" description="Disordered" evidence="1">
    <location>
        <begin position="178"/>
        <end position="206"/>
    </location>
</feature>
<feature type="compositionally biased region" description="Low complexity" evidence="1">
    <location>
        <begin position="178"/>
        <end position="191"/>
    </location>
</feature>
<evidence type="ECO:0000256" key="1">
    <source>
        <dbReference type="SAM" id="MobiDB-lite"/>
    </source>
</evidence>
<feature type="compositionally biased region" description="Polar residues" evidence="1">
    <location>
        <begin position="193"/>
        <end position="203"/>
    </location>
</feature>
<dbReference type="Proteomes" id="UP000533598">
    <property type="component" value="Unassembled WGS sequence"/>
</dbReference>
<dbReference type="EMBL" id="JACHMH010000001">
    <property type="protein sequence ID" value="MBB4676536.1"/>
    <property type="molecule type" value="Genomic_DNA"/>
</dbReference>
<keyword evidence="3" id="KW-1185">Reference proteome</keyword>
<evidence type="ECO:0000313" key="3">
    <source>
        <dbReference type="Proteomes" id="UP000533598"/>
    </source>
</evidence>
<reference evidence="2 3" key="1">
    <citation type="submission" date="2020-08" db="EMBL/GenBank/DDBJ databases">
        <title>Sequencing the genomes of 1000 actinobacteria strains.</title>
        <authorList>
            <person name="Klenk H.-P."/>
        </authorList>
    </citation>
    <scope>NUCLEOTIDE SEQUENCE [LARGE SCALE GENOMIC DNA]</scope>
    <source>
        <strain evidence="2 3">DSM 44230</strain>
    </source>
</reference>
<proteinExistence type="predicted"/>
<sequence length="299" mass="30988">MTLACRCPNNAVAVAEQASDTGRTPSAACPTNLLSARTATVPVRTTNDATTTAANSATAKGYCIGDRPRCCRTRSGSVAARRAARAEPSLGLSEDPGRPSARGRACQCGMEPCAPCPASGGSAGVRLLRPPPVTRSCLHASSSRSAAWGAGVHRDVGAAVGFRVIRVARRMAAAAKAGSRFAPRRTTPPTRSGLFTSTPTLRQQRGEVPLGVHRVRVDQEQPGDLSGPSAGVGPVRGHDVRHPGPFTHTRPASRRRRADGSAVTRENGSAPGGAFWSVLAATPSSHGPREVRDSAKKRG</sequence>
<accession>A0A7W7FRZ4</accession>
<evidence type="ECO:0000313" key="2">
    <source>
        <dbReference type="EMBL" id="MBB4676536.1"/>
    </source>
</evidence>
<gene>
    <name evidence="2" type="ORF">HNR67_002654</name>
</gene>
<dbReference type="AlphaFoldDB" id="A0A7W7FRZ4"/>
<protein>
    <submittedName>
        <fullName evidence="2">Uncharacterized protein</fullName>
    </submittedName>
</protein>